<name>A0A6J4UQZ8_9BACT</name>
<proteinExistence type="predicted"/>
<dbReference type="EMBL" id="CADCWJ010000280">
    <property type="protein sequence ID" value="CAA9556437.1"/>
    <property type="molecule type" value="Genomic_DNA"/>
</dbReference>
<sequence>MWDHLGEGRGDERNTSGVTIRWRRLLLAGLDDRPDCAPLRVAIAPENFGMDGVCYAGPSRRGDISTARAVSGQAPRG</sequence>
<gene>
    <name evidence="1" type="ORF">AVDCRST_MAG87-1234</name>
</gene>
<accession>A0A6J4UQZ8</accession>
<organism evidence="1">
    <name type="scientific">uncultured Thermomicrobiales bacterium</name>
    <dbReference type="NCBI Taxonomy" id="1645740"/>
    <lineage>
        <taxon>Bacteria</taxon>
        <taxon>Pseudomonadati</taxon>
        <taxon>Thermomicrobiota</taxon>
        <taxon>Thermomicrobia</taxon>
        <taxon>Thermomicrobiales</taxon>
        <taxon>environmental samples</taxon>
    </lineage>
</organism>
<protein>
    <submittedName>
        <fullName evidence="1">Uncharacterized protein</fullName>
    </submittedName>
</protein>
<evidence type="ECO:0000313" key="1">
    <source>
        <dbReference type="EMBL" id="CAA9556437.1"/>
    </source>
</evidence>
<dbReference type="AlphaFoldDB" id="A0A6J4UQZ8"/>
<reference evidence="1" key="1">
    <citation type="submission" date="2020-02" db="EMBL/GenBank/DDBJ databases">
        <authorList>
            <person name="Meier V. D."/>
        </authorList>
    </citation>
    <scope>NUCLEOTIDE SEQUENCE</scope>
    <source>
        <strain evidence="1">AVDCRST_MAG87</strain>
    </source>
</reference>